<dbReference type="PANTHER" id="PTHR30126">
    <property type="entry name" value="HTH-TYPE TRANSCRIPTIONAL REGULATOR"/>
    <property type="match status" value="1"/>
</dbReference>
<proteinExistence type="inferred from homology"/>
<dbReference type="OrthoDB" id="9785745at2"/>
<comment type="similarity">
    <text evidence="1">Belongs to the LysR transcriptional regulatory family.</text>
</comment>
<name>A0A0J1LFZ2_NIACI</name>
<dbReference type="RefSeq" id="WP_047940593.1">
    <property type="nucleotide sequence ID" value="NZ_CP053989.1"/>
</dbReference>
<dbReference type="SUPFAM" id="SSF53850">
    <property type="entry name" value="Periplasmic binding protein-like II"/>
    <property type="match status" value="1"/>
</dbReference>
<dbReference type="Gene3D" id="1.10.10.10">
    <property type="entry name" value="Winged helix-like DNA-binding domain superfamily/Winged helix DNA-binding domain"/>
    <property type="match status" value="1"/>
</dbReference>
<keyword evidence="2" id="KW-0805">Transcription regulation</keyword>
<accession>A0A0J1LFZ2</accession>
<dbReference type="Gene3D" id="3.40.190.290">
    <property type="match status" value="1"/>
</dbReference>
<dbReference type="SUPFAM" id="SSF46785">
    <property type="entry name" value="Winged helix' DNA-binding domain"/>
    <property type="match status" value="1"/>
</dbReference>
<reference evidence="5 6" key="1">
    <citation type="submission" date="2015-05" db="EMBL/GenBank/DDBJ databases">
        <title>Whole genome sequence and identification of bacterial endophytes from Costus igneus.</title>
        <authorList>
            <person name="Lee Y.P."/>
            <person name="Gan H.M."/>
            <person name="Eng W."/>
            <person name="Wheatley M.S."/>
            <person name="Caraballo A."/>
            <person name="Polter S."/>
            <person name="Savka M.A."/>
            <person name="Hudson A.O."/>
        </authorList>
    </citation>
    <scope>NUCLEOTIDE SEQUENCE [LARGE SCALE GENOMIC DNA]</scope>
    <source>
        <strain evidence="5 6">RIT379</strain>
    </source>
</reference>
<dbReference type="InterPro" id="IPR036390">
    <property type="entry name" value="WH_DNA-bd_sf"/>
</dbReference>
<dbReference type="InterPro" id="IPR000847">
    <property type="entry name" value="LysR_HTH_N"/>
</dbReference>
<gene>
    <name evidence="5" type="ORF">ABW02_03920</name>
</gene>
<dbReference type="PANTHER" id="PTHR30126:SF40">
    <property type="entry name" value="HTH-TYPE TRANSCRIPTIONAL REGULATOR GLTR"/>
    <property type="match status" value="1"/>
</dbReference>
<dbReference type="PROSITE" id="PS50931">
    <property type="entry name" value="HTH_LYSR"/>
    <property type="match status" value="1"/>
</dbReference>
<sequence>MDYHLLTFVTVAEKLNFTRAAESLHITQSAVTLSIKALEKKYNVTFLDRTNKYVKLTKAGELFYFHAKKILSEYKEVNDLIEHLSEKKSRPLTIGSSFTFGEYLLPKIMAKNVRINKNQEKPMISIRNSNRIVDQLLRGEIDLGIIDSPLKTHPHLSITPFKEDELVIIVSKNHRFANETFVELSDLYEETWILREEDSGTRQIINQFFHDQAFSPPVIRSFGSIQIIKESIEADLGISILSKYAIQKEIFMGSLKILRIKNRPITRYFSYIIPEFSFKQHAVSPLIKALTKENKRLYQNINLGNNM</sequence>
<evidence type="ECO:0000256" key="1">
    <source>
        <dbReference type="ARBA" id="ARBA00009437"/>
    </source>
</evidence>
<protein>
    <submittedName>
        <fullName evidence="5">Transcriptional regulator</fullName>
    </submittedName>
</protein>
<dbReference type="EMBL" id="LDPH01000002">
    <property type="protein sequence ID" value="KLV28040.1"/>
    <property type="molecule type" value="Genomic_DNA"/>
</dbReference>
<evidence type="ECO:0000313" key="5">
    <source>
        <dbReference type="EMBL" id="KLV28040.1"/>
    </source>
</evidence>
<dbReference type="PRINTS" id="PR00039">
    <property type="entry name" value="HTHLYSR"/>
</dbReference>
<evidence type="ECO:0000256" key="4">
    <source>
        <dbReference type="ARBA" id="ARBA00023163"/>
    </source>
</evidence>
<dbReference type="InterPro" id="IPR005119">
    <property type="entry name" value="LysR_subst-bd"/>
</dbReference>
<keyword evidence="4" id="KW-0804">Transcription</keyword>
<dbReference type="AlphaFoldDB" id="A0A0J1LFZ2"/>
<dbReference type="InterPro" id="IPR036388">
    <property type="entry name" value="WH-like_DNA-bd_sf"/>
</dbReference>
<dbReference type="PATRIC" id="fig|1397.4.peg.2070"/>
<evidence type="ECO:0000313" key="6">
    <source>
        <dbReference type="Proteomes" id="UP000036045"/>
    </source>
</evidence>
<dbReference type="FunFam" id="1.10.10.10:FF:000001">
    <property type="entry name" value="LysR family transcriptional regulator"/>
    <property type="match status" value="1"/>
</dbReference>
<keyword evidence="6" id="KW-1185">Reference proteome</keyword>
<dbReference type="GO" id="GO:0000976">
    <property type="term" value="F:transcription cis-regulatory region binding"/>
    <property type="evidence" value="ECO:0007669"/>
    <property type="project" value="TreeGrafter"/>
</dbReference>
<dbReference type="Proteomes" id="UP000036045">
    <property type="component" value="Unassembled WGS sequence"/>
</dbReference>
<organism evidence="5 6">
    <name type="scientific">Niallia circulans</name>
    <name type="common">Bacillus circulans</name>
    <dbReference type="NCBI Taxonomy" id="1397"/>
    <lineage>
        <taxon>Bacteria</taxon>
        <taxon>Bacillati</taxon>
        <taxon>Bacillota</taxon>
        <taxon>Bacilli</taxon>
        <taxon>Bacillales</taxon>
        <taxon>Bacillaceae</taxon>
        <taxon>Niallia</taxon>
    </lineage>
</organism>
<keyword evidence="3" id="KW-0238">DNA-binding</keyword>
<dbReference type="GO" id="GO:0003700">
    <property type="term" value="F:DNA-binding transcription factor activity"/>
    <property type="evidence" value="ECO:0007669"/>
    <property type="project" value="InterPro"/>
</dbReference>
<dbReference type="Pfam" id="PF00126">
    <property type="entry name" value="HTH_1"/>
    <property type="match status" value="1"/>
</dbReference>
<dbReference type="GeneID" id="56349911"/>
<evidence type="ECO:0000256" key="2">
    <source>
        <dbReference type="ARBA" id="ARBA00023015"/>
    </source>
</evidence>
<evidence type="ECO:0000256" key="3">
    <source>
        <dbReference type="ARBA" id="ARBA00023125"/>
    </source>
</evidence>
<comment type="caution">
    <text evidence="5">The sequence shown here is derived from an EMBL/GenBank/DDBJ whole genome shotgun (WGS) entry which is preliminary data.</text>
</comment>
<dbReference type="Pfam" id="PF03466">
    <property type="entry name" value="LysR_substrate"/>
    <property type="match status" value="1"/>
</dbReference>